<dbReference type="STRING" id="629680.SAMN04489751_0684"/>
<dbReference type="InterPro" id="IPR036249">
    <property type="entry name" value="Thioredoxin-like_sf"/>
</dbReference>
<dbReference type="Pfam" id="PF05768">
    <property type="entry name" value="Glrx-like"/>
    <property type="match status" value="1"/>
</dbReference>
<dbReference type="Proteomes" id="UP000199700">
    <property type="component" value="Chromosome"/>
</dbReference>
<sequence>MVALTFLTRADCHLCDTARDTIAEAVAGRDVSVHEIDIDTDDDLSGQYGWDVPVVLLDGRQHSFHRVDANRLSKALVALGA</sequence>
<reference evidence="1" key="1">
    <citation type="submission" date="2016-10" db="EMBL/GenBank/DDBJ databases">
        <authorList>
            <person name="Varghese N."/>
            <person name="Submissions S."/>
        </authorList>
    </citation>
    <scope>NUCLEOTIDE SEQUENCE [LARGE SCALE GENOMIC DNA]</scope>
    <source>
        <strain evidence="1">DSM 22082</strain>
    </source>
</reference>
<gene>
    <name evidence="1" type="ORF">SAMN04489751_0684</name>
</gene>
<dbReference type="PANTHER" id="PTHR33558">
    <property type="entry name" value="GLUTAREDOXIN-LIKE PROTEIN C5ORF63 HOMOLOG"/>
    <property type="match status" value="1"/>
</dbReference>
<dbReference type="InterPro" id="IPR008554">
    <property type="entry name" value="Glutaredoxin-like"/>
</dbReference>
<dbReference type="PANTHER" id="PTHR33558:SF1">
    <property type="entry name" value="GLUTAREDOXIN-LIKE PROTEIN C5ORF63 HOMOLOG"/>
    <property type="match status" value="1"/>
</dbReference>
<dbReference type="InterPro" id="IPR052565">
    <property type="entry name" value="Glutaredoxin-like_YDR286C"/>
</dbReference>
<dbReference type="AlphaFoldDB" id="A0A1H1MKJ5"/>
<dbReference type="OrthoDB" id="8779161at2"/>
<organism evidence="1 2">
    <name type="scientific">Brevibacterium sandarakinum</name>
    <dbReference type="NCBI Taxonomy" id="629680"/>
    <lineage>
        <taxon>Bacteria</taxon>
        <taxon>Bacillati</taxon>
        <taxon>Actinomycetota</taxon>
        <taxon>Actinomycetes</taxon>
        <taxon>Micrococcales</taxon>
        <taxon>Brevibacteriaceae</taxon>
        <taxon>Brevibacterium</taxon>
    </lineage>
</organism>
<keyword evidence="2" id="KW-1185">Reference proteome</keyword>
<dbReference type="Gene3D" id="3.40.30.10">
    <property type="entry name" value="Glutaredoxin"/>
    <property type="match status" value="1"/>
</dbReference>
<protein>
    <submittedName>
        <fullName evidence="1">Glutaredoxin-like domain</fullName>
    </submittedName>
</protein>
<evidence type="ECO:0000313" key="2">
    <source>
        <dbReference type="Proteomes" id="UP000199700"/>
    </source>
</evidence>
<dbReference type="EMBL" id="LT629739">
    <property type="protein sequence ID" value="SDR87374.1"/>
    <property type="molecule type" value="Genomic_DNA"/>
</dbReference>
<evidence type="ECO:0000313" key="1">
    <source>
        <dbReference type="EMBL" id="SDR87374.1"/>
    </source>
</evidence>
<name>A0A1H1MKJ5_BRESA</name>
<proteinExistence type="predicted"/>
<dbReference type="SUPFAM" id="SSF52833">
    <property type="entry name" value="Thioredoxin-like"/>
    <property type="match status" value="1"/>
</dbReference>
<dbReference type="RefSeq" id="WP_092103195.1">
    <property type="nucleotide sequence ID" value="NZ_LT629739.1"/>
</dbReference>
<accession>A0A1H1MKJ5</accession>